<feature type="region of interest" description="Disordered" evidence="1">
    <location>
        <begin position="213"/>
        <end position="233"/>
    </location>
</feature>
<dbReference type="EMBL" id="LR787310">
    <property type="protein sequence ID" value="CAB3263172.1"/>
    <property type="molecule type" value="mRNA"/>
</dbReference>
<name>A0A6F9DIC0_9ASCI</name>
<gene>
    <name evidence="2" type="primary">LOC104265813-001</name>
</gene>
<feature type="compositionally biased region" description="Polar residues" evidence="1">
    <location>
        <begin position="221"/>
        <end position="233"/>
    </location>
</feature>
<protein>
    <submittedName>
        <fullName evidence="2">Uncharacterized protein LOC104265813</fullName>
    </submittedName>
</protein>
<dbReference type="PANTHER" id="PTHR31025:SF25">
    <property type="entry name" value="ZINC FINGER (C2H2)-60"/>
    <property type="match status" value="1"/>
</dbReference>
<evidence type="ECO:0000256" key="1">
    <source>
        <dbReference type="SAM" id="MobiDB-lite"/>
    </source>
</evidence>
<organism evidence="2">
    <name type="scientific">Phallusia mammillata</name>
    <dbReference type="NCBI Taxonomy" id="59560"/>
    <lineage>
        <taxon>Eukaryota</taxon>
        <taxon>Metazoa</taxon>
        <taxon>Chordata</taxon>
        <taxon>Tunicata</taxon>
        <taxon>Ascidiacea</taxon>
        <taxon>Phlebobranchia</taxon>
        <taxon>Ascidiidae</taxon>
        <taxon>Phallusia</taxon>
    </lineage>
</organism>
<dbReference type="PANTHER" id="PTHR31025">
    <property type="entry name" value="SI:CH211-196P9.1-RELATED"/>
    <property type="match status" value="1"/>
</dbReference>
<dbReference type="AlphaFoldDB" id="A0A6F9DIC0"/>
<reference evidence="2" key="1">
    <citation type="submission" date="2020-04" db="EMBL/GenBank/DDBJ databases">
        <authorList>
            <person name="Neveu A P."/>
        </authorList>
    </citation>
    <scope>NUCLEOTIDE SEQUENCE</scope>
    <source>
        <tissue evidence="2">Whole embryo</tissue>
    </source>
</reference>
<sequence length="519" mass="59080">MNLSLEETIIETRGILDRISVPGEQADGICDLLKENCMDSNTITETEFDTLKKAFPCIPLGYLLKIVNHFKQKAPPSIEVESDSDTVPLSESDISITSSSSISNDSSEILDDLSVVPNLSRPVPKEFPEYRFKFNYHGRETIRTGVITETGKRDITTALINALKHYERYPTPALRKMAVSTFIKIGKASLGLSQDEAMKFWLRKVTQKLNTQAKQQRKLSEQPTSSKRSYNNASGVANTNVLKRKKMTAFCGDSEEDMNISKEMMKEEFVKPMVQRNKKMISNKMKETCCFRHKFIVDNNPPAKDVFADWPALKVYDEIVSEFERLQPHVCASNHHIHKLGVEIMKSVLEHTLKKQQKSLSVQKVLEILPLDDSYLEENEDLIFVTGLQLLCCALKGNTKRKYDQHCYVVDFFPINTTVSEIASAIPDRLQPFLAVYGTAAQHHKITLFIDQSPILDVENIFKGVIAVMAYHYVLNYEYCQHVKKVMQFLQVYVFKLPIQKPDSLCSSVLELALMLKCN</sequence>
<proteinExistence type="evidence at transcript level"/>
<accession>A0A6F9DIC0</accession>
<evidence type="ECO:0000313" key="2">
    <source>
        <dbReference type="EMBL" id="CAB3263172.1"/>
    </source>
</evidence>